<evidence type="ECO:0000313" key="2">
    <source>
        <dbReference type="EMBL" id="AUX10188.1"/>
    </source>
</evidence>
<dbReference type="AlphaFoldDB" id="A0A343TM66"/>
<organism evidence="2 3">
    <name type="scientific">Halalkaliarchaeum desulfuricum</name>
    <dbReference type="NCBI Taxonomy" id="2055893"/>
    <lineage>
        <taxon>Archaea</taxon>
        <taxon>Methanobacteriati</taxon>
        <taxon>Methanobacteriota</taxon>
        <taxon>Stenosarchaea group</taxon>
        <taxon>Halobacteria</taxon>
        <taxon>Halobacteriales</taxon>
        <taxon>Haloferacaceae</taxon>
        <taxon>Halalkaliarchaeum</taxon>
    </lineage>
</organism>
<dbReference type="KEGG" id="hdf:AArcSl_2568"/>
<protein>
    <submittedName>
        <fullName evidence="2">Cytochrome c-type biogenesis protein</fullName>
    </submittedName>
</protein>
<keyword evidence="1" id="KW-0472">Membrane</keyword>
<dbReference type="GeneID" id="37878925"/>
<evidence type="ECO:0000313" key="3">
    <source>
        <dbReference type="Proteomes" id="UP000263012"/>
    </source>
</evidence>
<proteinExistence type="predicted"/>
<dbReference type="Proteomes" id="UP000263012">
    <property type="component" value="Chromosome"/>
</dbReference>
<dbReference type="RefSeq" id="WP_119820030.1">
    <property type="nucleotide sequence ID" value="NZ_CP025066.1"/>
</dbReference>
<evidence type="ECO:0000256" key="1">
    <source>
        <dbReference type="SAM" id="Phobius"/>
    </source>
</evidence>
<feature type="transmembrane region" description="Helical" evidence="1">
    <location>
        <begin position="157"/>
        <end position="183"/>
    </location>
</feature>
<keyword evidence="3" id="KW-1185">Reference proteome</keyword>
<feature type="transmembrane region" description="Helical" evidence="1">
    <location>
        <begin position="122"/>
        <end position="145"/>
    </location>
</feature>
<accession>A0A343TM66</accession>
<keyword evidence="1" id="KW-0812">Transmembrane</keyword>
<feature type="transmembrane region" description="Helical" evidence="1">
    <location>
        <begin position="84"/>
        <end position="102"/>
    </location>
</feature>
<sequence>MTGLVSALGVAGVAGVATFFSPCAYALLPGYVGFYVSATGDRGPTLSGAAVRGLAAAAGAVGIVLALGVLAAAAGEAVRTSLPFLEVGVGIALIGFGLATLLRVTPGWHIQLPGRRASVSGFALFGGLYAAAAAGCVAPVFFGVVVQSLSFTTTGTLAVFLAYAGSLGLLLTSATIAIAVGSGVGFERLGDRPALLQRIAGVVLVLAGLGQLYVAYGGSL</sequence>
<name>A0A343TM66_9EURY</name>
<feature type="transmembrane region" description="Helical" evidence="1">
    <location>
        <begin position="50"/>
        <end position="72"/>
    </location>
</feature>
<gene>
    <name evidence="2" type="primary">ccdA</name>
    <name evidence="2" type="ORF">AArcSl_2568</name>
</gene>
<keyword evidence="1" id="KW-1133">Transmembrane helix</keyword>
<reference evidence="3" key="1">
    <citation type="submission" date="2017-11" db="EMBL/GenBank/DDBJ databases">
        <title>Phenotypic and genomic properties of facultatively anaerobic sulfur-reducing natronoarchaea from hypersaline soda lakes.</title>
        <authorList>
            <person name="Sorokin D.Y."/>
            <person name="Kublanov I.V."/>
            <person name="Roman P."/>
            <person name="Sinninghe Damste J.S."/>
            <person name="Golyshin P.N."/>
            <person name="Rojo D."/>
            <person name="Ciordia S."/>
            <person name="Mena M.D.C."/>
            <person name="Ferrer M."/>
            <person name="Messina E."/>
            <person name="Smedile F."/>
            <person name="La Spada G."/>
            <person name="La Cono V."/>
            <person name="Yakimov M.M."/>
        </authorList>
    </citation>
    <scope>NUCLEOTIDE SEQUENCE [LARGE SCALE GENOMIC DNA]</scope>
    <source>
        <strain evidence="3">AArc-Sl</strain>
    </source>
</reference>
<dbReference type="OrthoDB" id="205803at2157"/>
<dbReference type="EMBL" id="CP025066">
    <property type="protein sequence ID" value="AUX10188.1"/>
    <property type="molecule type" value="Genomic_DNA"/>
</dbReference>
<feature type="transmembrane region" description="Helical" evidence="1">
    <location>
        <begin position="195"/>
        <end position="216"/>
    </location>
</feature>